<keyword evidence="3" id="KW-0238">DNA-binding</keyword>
<dbReference type="GO" id="GO:0003677">
    <property type="term" value="F:DNA binding"/>
    <property type="evidence" value="ECO:0007669"/>
    <property type="project" value="UniProtKB-KW"/>
</dbReference>
<organism evidence="6 7">
    <name type="scientific">Pusillimonas minor</name>
    <dbReference type="NCBI Taxonomy" id="2697024"/>
    <lineage>
        <taxon>Bacteria</taxon>
        <taxon>Pseudomonadati</taxon>
        <taxon>Pseudomonadota</taxon>
        <taxon>Betaproteobacteria</taxon>
        <taxon>Burkholderiales</taxon>
        <taxon>Alcaligenaceae</taxon>
        <taxon>Pusillimonas</taxon>
    </lineage>
</organism>
<evidence type="ECO:0000313" key="7">
    <source>
        <dbReference type="Proteomes" id="UP000545386"/>
    </source>
</evidence>
<name>A0A842HLG4_9BURK</name>
<dbReference type="EMBL" id="JACJUU010000002">
    <property type="protein sequence ID" value="MBC2769083.1"/>
    <property type="molecule type" value="Genomic_DNA"/>
</dbReference>
<reference evidence="6 7" key="1">
    <citation type="submission" date="2020-08" db="EMBL/GenBank/DDBJ databases">
        <title>Paraeoetvoesia sp. YC-7-48 draft genome sequence.</title>
        <authorList>
            <person name="Yao L."/>
        </authorList>
    </citation>
    <scope>NUCLEOTIDE SEQUENCE [LARGE SCALE GENOMIC DNA]</scope>
    <source>
        <strain evidence="7">YC-7-48</strain>
    </source>
</reference>
<keyword evidence="2" id="KW-0805">Transcription regulation</keyword>
<accession>A0A842HLG4</accession>
<evidence type="ECO:0000256" key="3">
    <source>
        <dbReference type="ARBA" id="ARBA00023125"/>
    </source>
</evidence>
<dbReference type="AlphaFoldDB" id="A0A842HLG4"/>
<dbReference type="InterPro" id="IPR005119">
    <property type="entry name" value="LysR_subst-bd"/>
</dbReference>
<dbReference type="Pfam" id="PF03466">
    <property type="entry name" value="LysR_substrate"/>
    <property type="match status" value="1"/>
</dbReference>
<dbReference type="PROSITE" id="PS50931">
    <property type="entry name" value="HTH_LYSR"/>
    <property type="match status" value="1"/>
</dbReference>
<evidence type="ECO:0000256" key="1">
    <source>
        <dbReference type="ARBA" id="ARBA00009437"/>
    </source>
</evidence>
<feature type="domain" description="HTH lysR-type" evidence="5">
    <location>
        <begin position="4"/>
        <end position="61"/>
    </location>
</feature>
<evidence type="ECO:0000313" key="6">
    <source>
        <dbReference type="EMBL" id="MBC2769083.1"/>
    </source>
</evidence>
<dbReference type="Gene3D" id="3.40.190.10">
    <property type="entry name" value="Periplasmic binding protein-like II"/>
    <property type="match status" value="2"/>
</dbReference>
<dbReference type="InterPro" id="IPR000847">
    <property type="entry name" value="LysR_HTH_N"/>
</dbReference>
<dbReference type="InterPro" id="IPR036388">
    <property type="entry name" value="WH-like_DNA-bd_sf"/>
</dbReference>
<evidence type="ECO:0000259" key="5">
    <source>
        <dbReference type="PROSITE" id="PS50931"/>
    </source>
</evidence>
<dbReference type="PANTHER" id="PTHR30118">
    <property type="entry name" value="HTH-TYPE TRANSCRIPTIONAL REGULATOR LEUO-RELATED"/>
    <property type="match status" value="1"/>
</dbReference>
<sequence>MTRLDLHDLLLLKEIFTARSISAAVNQVGLSQPAISIRLGHLRRHFGDPLFVRTSGGMMPTPFLESLLPHIDQAVLLLNTQGNPYRSFDPAESTRRFRLGLSHIGQLVMLPELMGTLRGIAPAIKIDALDLDELTANLLESGKLDLAIGYATDLQTGFYQQRLFTESYVCIVRTDHPRIAGSLTRSQYLEEAHLALDAPGTGHTRLEKTLFEQGIERNVTLRVPSYLGLEAIITATDLLAIVPGRLGRTLARQGKVQALNLPFEIAPYEIRQYWHERYHQDAGNSWLRRHIFEHLSNLPETFPHV</sequence>
<dbReference type="RefSeq" id="WP_185778876.1">
    <property type="nucleotide sequence ID" value="NZ_JACJUU010000002.1"/>
</dbReference>
<dbReference type="Gene3D" id="1.10.10.10">
    <property type="entry name" value="Winged helix-like DNA-binding domain superfamily/Winged helix DNA-binding domain"/>
    <property type="match status" value="1"/>
</dbReference>
<dbReference type="PRINTS" id="PR00039">
    <property type="entry name" value="HTHLYSR"/>
</dbReference>
<dbReference type="InterPro" id="IPR036390">
    <property type="entry name" value="WH_DNA-bd_sf"/>
</dbReference>
<keyword evidence="4" id="KW-0804">Transcription</keyword>
<dbReference type="InterPro" id="IPR050389">
    <property type="entry name" value="LysR-type_TF"/>
</dbReference>
<comment type="similarity">
    <text evidence="1">Belongs to the LysR transcriptional regulatory family.</text>
</comment>
<keyword evidence="7" id="KW-1185">Reference proteome</keyword>
<comment type="caution">
    <text evidence="6">The sequence shown here is derived from an EMBL/GenBank/DDBJ whole genome shotgun (WGS) entry which is preliminary data.</text>
</comment>
<dbReference type="Pfam" id="PF00126">
    <property type="entry name" value="HTH_1"/>
    <property type="match status" value="1"/>
</dbReference>
<dbReference type="PANTHER" id="PTHR30118:SF15">
    <property type="entry name" value="TRANSCRIPTIONAL REGULATORY PROTEIN"/>
    <property type="match status" value="1"/>
</dbReference>
<gene>
    <name evidence="6" type="ORF">GTU67_04025</name>
</gene>
<dbReference type="Proteomes" id="UP000545386">
    <property type="component" value="Unassembled WGS sequence"/>
</dbReference>
<dbReference type="SUPFAM" id="SSF46785">
    <property type="entry name" value="Winged helix' DNA-binding domain"/>
    <property type="match status" value="1"/>
</dbReference>
<dbReference type="CDD" id="cd08459">
    <property type="entry name" value="PBP2_DntR_NahR_LinR_like"/>
    <property type="match status" value="1"/>
</dbReference>
<evidence type="ECO:0000256" key="2">
    <source>
        <dbReference type="ARBA" id="ARBA00023015"/>
    </source>
</evidence>
<dbReference type="SUPFAM" id="SSF53850">
    <property type="entry name" value="Periplasmic binding protein-like II"/>
    <property type="match status" value="1"/>
</dbReference>
<dbReference type="GO" id="GO:0003700">
    <property type="term" value="F:DNA-binding transcription factor activity"/>
    <property type="evidence" value="ECO:0007669"/>
    <property type="project" value="InterPro"/>
</dbReference>
<proteinExistence type="inferred from homology"/>
<evidence type="ECO:0000256" key="4">
    <source>
        <dbReference type="ARBA" id="ARBA00023163"/>
    </source>
</evidence>
<protein>
    <submittedName>
        <fullName evidence="6">LysR family transcriptional regulator</fullName>
    </submittedName>
</protein>